<dbReference type="GO" id="GO:0000139">
    <property type="term" value="C:Golgi membrane"/>
    <property type="evidence" value="ECO:0007669"/>
    <property type="project" value="UniProtKB-SubCell"/>
</dbReference>
<gene>
    <name evidence="10" type="ORF">EJB05_08784</name>
</gene>
<feature type="transmembrane region" description="Helical" evidence="9">
    <location>
        <begin position="546"/>
        <end position="572"/>
    </location>
</feature>
<feature type="transmembrane region" description="Helical" evidence="9">
    <location>
        <begin position="419"/>
        <end position="444"/>
    </location>
</feature>
<evidence type="ECO:0000256" key="5">
    <source>
        <dbReference type="ARBA" id="ARBA00022729"/>
    </source>
</evidence>
<evidence type="ECO:0000256" key="4">
    <source>
        <dbReference type="ARBA" id="ARBA00022692"/>
    </source>
</evidence>
<feature type="transmembrane region" description="Helical" evidence="9">
    <location>
        <begin position="657"/>
        <end position="683"/>
    </location>
</feature>
<organism evidence="10 11">
    <name type="scientific">Eragrostis curvula</name>
    <name type="common">weeping love grass</name>
    <dbReference type="NCBI Taxonomy" id="38414"/>
    <lineage>
        <taxon>Eukaryota</taxon>
        <taxon>Viridiplantae</taxon>
        <taxon>Streptophyta</taxon>
        <taxon>Embryophyta</taxon>
        <taxon>Tracheophyta</taxon>
        <taxon>Spermatophyta</taxon>
        <taxon>Magnoliopsida</taxon>
        <taxon>Liliopsida</taxon>
        <taxon>Poales</taxon>
        <taxon>Poaceae</taxon>
        <taxon>PACMAD clade</taxon>
        <taxon>Chloridoideae</taxon>
        <taxon>Eragrostideae</taxon>
        <taxon>Eragrostidinae</taxon>
        <taxon>Eragrostis</taxon>
    </lineage>
</organism>
<keyword evidence="7 9" id="KW-1133">Transmembrane helix</keyword>
<dbReference type="InterPro" id="IPR004240">
    <property type="entry name" value="EMP70"/>
</dbReference>
<dbReference type="Gramene" id="TVU42382">
    <property type="protein sequence ID" value="TVU42382"/>
    <property type="gene ID" value="EJB05_08784"/>
</dbReference>
<dbReference type="Pfam" id="PF02990">
    <property type="entry name" value="EMP70"/>
    <property type="match status" value="1"/>
</dbReference>
<feature type="transmembrane region" description="Helical" evidence="9">
    <location>
        <begin position="578"/>
        <end position="601"/>
    </location>
</feature>
<evidence type="ECO:0000256" key="1">
    <source>
        <dbReference type="ARBA" id="ARBA00004337"/>
    </source>
</evidence>
<evidence type="ECO:0000256" key="3">
    <source>
        <dbReference type="ARBA" id="ARBA00005227"/>
    </source>
</evidence>
<evidence type="ECO:0000256" key="9">
    <source>
        <dbReference type="RuleBase" id="RU363079"/>
    </source>
</evidence>
<dbReference type="PANTHER" id="PTHR10766">
    <property type="entry name" value="TRANSMEMBRANE 9 SUPERFAMILY PROTEIN"/>
    <property type="match status" value="1"/>
</dbReference>
<reference evidence="10 11" key="1">
    <citation type="journal article" date="2019" name="Sci. Rep.">
        <title>A high-quality genome of Eragrostis curvula grass provides insights into Poaceae evolution and supports new strategies to enhance forage quality.</title>
        <authorList>
            <person name="Carballo J."/>
            <person name="Santos B.A.C.M."/>
            <person name="Zappacosta D."/>
            <person name="Garbus I."/>
            <person name="Selva J.P."/>
            <person name="Gallo C.A."/>
            <person name="Diaz A."/>
            <person name="Albertini E."/>
            <person name="Caccamo M."/>
            <person name="Echenique V."/>
        </authorList>
    </citation>
    <scope>NUCLEOTIDE SEQUENCE [LARGE SCALE GENOMIC DNA]</scope>
    <source>
        <strain evidence="11">cv. Victoria</strain>
        <tissue evidence="10">Leaf</tissue>
    </source>
</reference>
<feature type="signal peptide" evidence="9">
    <location>
        <begin position="1"/>
        <end position="25"/>
    </location>
</feature>
<dbReference type="GO" id="GO:0072657">
    <property type="term" value="P:protein localization to membrane"/>
    <property type="evidence" value="ECO:0007669"/>
    <property type="project" value="TreeGrafter"/>
</dbReference>
<dbReference type="AlphaFoldDB" id="A0A5J9W0V4"/>
<feature type="transmembrane region" description="Helical" evidence="9">
    <location>
        <begin position="394"/>
        <end position="413"/>
    </location>
</feature>
<keyword evidence="8 9" id="KW-0472">Membrane</keyword>
<keyword evidence="4 9" id="KW-0812">Transmembrane</keyword>
<keyword evidence="5 9" id="KW-0732">Signal</keyword>
<name>A0A5J9W0V4_9POAL</name>
<evidence type="ECO:0000256" key="8">
    <source>
        <dbReference type="ARBA" id="ARBA00023136"/>
    </source>
</evidence>
<feature type="transmembrane region" description="Helical" evidence="9">
    <location>
        <begin position="613"/>
        <end position="637"/>
    </location>
</feature>
<evidence type="ECO:0000313" key="10">
    <source>
        <dbReference type="EMBL" id="TVU42382.1"/>
    </source>
</evidence>
<keyword evidence="11" id="KW-1185">Reference proteome</keyword>
<keyword evidence="6" id="KW-0967">Endosome</keyword>
<comment type="similarity">
    <text evidence="3 9">Belongs to the nonaspanin (TM9SF) (TC 9.A.2) family.</text>
</comment>
<evidence type="ECO:0000256" key="6">
    <source>
        <dbReference type="ARBA" id="ARBA00022753"/>
    </source>
</evidence>
<comment type="caution">
    <text evidence="10">The sequence shown here is derived from an EMBL/GenBank/DDBJ whole genome shotgun (WGS) entry which is preliminary data.</text>
</comment>
<protein>
    <recommendedName>
        <fullName evidence="9">Transmembrane 9 superfamily member</fullName>
    </recommendedName>
</protein>
<evidence type="ECO:0000313" key="11">
    <source>
        <dbReference type="Proteomes" id="UP000324897"/>
    </source>
</evidence>
<feature type="transmembrane region" description="Helical" evidence="9">
    <location>
        <begin position="488"/>
        <end position="515"/>
    </location>
</feature>
<accession>A0A5J9W0V4</accession>
<dbReference type="PANTHER" id="PTHR10766:SF142">
    <property type="entry name" value="TRANSMEMBRANE 9 SUPERFAMILY MEMBER"/>
    <property type="match status" value="1"/>
</dbReference>
<evidence type="ECO:0000256" key="7">
    <source>
        <dbReference type="ARBA" id="ARBA00022989"/>
    </source>
</evidence>
<dbReference type="GO" id="GO:0010008">
    <property type="term" value="C:endosome membrane"/>
    <property type="evidence" value="ECO:0007669"/>
    <property type="project" value="UniProtKB-SubCell"/>
</dbReference>
<dbReference type="Proteomes" id="UP000324897">
    <property type="component" value="Unassembled WGS sequence"/>
</dbReference>
<evidence type="ECO:0000256" key="2">
    <source>
        <dbReference type="ARBA" id="ARBA00004653"/>
    </source>
</evidence>
<comment type="subcellular location">
    <subcellularLocation>
        <location evidence="1">Endosome membrane</location>
        <topology evidence="1">Multi-pass membrane protein</topology>
    </subcellularLocation>
    <subcellularLocation>
        <location evidence="2">Golgi apparatus membrane</location>
        <topology evidence="2">Multi-pass membrane protein</topology>
    </subcellularLocation>
</comment>
<feature type="transmembrane region" description="Helical" evidence="9">
    <location>
        <begin position="312"/>
        <end position="334"/>
    </location>
</feature>
<proteinExistence type="inferred from homology"/>
<feature type="transmembrane region" description="Helical" evidence="9">
    <location>
        <begin position="456"/>
        <end position="476"/>
    </location>
</feature>
<dbReference type="OrthoDB" id="1666796at2759"/>
<sequence>MAMASSSLRMSTVFLVVLLLVHVAGHSPAAAFYLPGSYPQRYRPGDALAAKVNSLTSPTSKLPYPYYSLPFCAPGDGVRRAAESLGELLLGDRIETSPYRFSMLNSTAAPLFLCRTDPLDAGAAALLRSRIDDAYQVNLLLDTLPAVRYVRNLAVSPELVLRSTGFPVGVRADDGEYYVYNHLRLTVLVNRQNVSTRVETLMATADAAELISFSGGSGGGKDGGKDGGYTVVGFEVVPCSVDREEAAFNGVEMYDEVAAKATAGCEATVVGARVREDKPLVFTYEVRFAESDVAWPSRWDAYLDMGGAKVHWFSILNSIVVVAFLAAIVLVILLRTVRRDLAQYEELGGGGGVESGEAAADDLAAAAGWKLVAGDVFREPSHPLLLCVMVGDGVRILGMGVVTILFAALGFMSPACRGALVTGMLCFYLVLGVAAGYTSVALWKTMRQGDAAGWKAVAWTASLAFPGAGFAVFTALNGVLWHNGSTGAVPFLLFVVVILLWFFVSVPLTLAGGLLASRARHLDLPVKPTKIRRHVPSPPAPACSPWLLVAAAGTLPFGTLFIELFFIMSSLWLGRVYYVFGFLLVVLALLVAVCAEVSVVLTYMGLCVEDWRWWWRAFFASGSVAIYILAYAVYYLVFDLHSLAGPVSAVLYLGYSLLMALAVMLATGAVGLAASFCFVYYLFSTVKLD</sequence>
<dbReference type="EMBL" id="RWGY01000005">
    <property type="protein sequence ID" value="TVU42382.1"/>
    <property type="molecule type" value="Genomic_DNA"/>
</dbReference>
<feature type="non-terminal residue" evidence="10">
    <location>
        <position position="1"/>
    </location>
</feature>
<feature type="chain" id="PRO_5023969244" description="Transmembrane 9 superfamily member" evidence="9">
    <location>
        <begin position="26"/>
        <end position="689"/>
    </location>
</feature>